<reference evidence="1 2" key="1">
    <citation type="submission" date="2016-05" db="EMBL/GenBank/DDBJ databases">
        <title>Single-cell genome of chain-forming Candidatus Thiomargarita nelsonii and comparison to other large sulfur-oxidizing bacteria.</title>
        <authorList>
            <person name="Winkel M."/>
            <person name="Salman V."/>
            <person name="Woyke T."/>
            <person name="Schulz-Vogt H."/>
            <person name="Richter M."/>
            <person name="Flood B."/>
            <person name="Bailey J."/>
            <person name="Amann R."/>
            <person name="Mussmann M."/>
        </authorList>
    </citation>
    <scope>NUCLEOTIDE SEQUENCE [LARGE SCALE GENOMIC DNA]</scope>
    <source>
        <strain evidence="1 2">THI036</strain>
    </source>
</reference>
<evidence type="ECO:0000313" key="1">
    <source>
        <dbReference type="EMBL" id="OAD24091.1"/>
    </source>
</evidence>
<dbReference type="Proteomes" id="UP000076962">
    <property type="component" value="Unassembled WGS sequence"/>
</dbReference>
<keyword evidence="2" id="KW-1185">Reference proteome</keyword>
<comment type="caution">
    <text evidence="1">The sequence shown here is derived from an EMBL/GenBank/DDBJ whole genome shotgun (WGS) entry which is preliminary data.</text>
</comment>
<accession>A0A176S7J6</accession>
<organism evidence="1 2">
    <name type="scientific">Candidatus Thiomargarita nelsonii</name>
    <dbReference type="NCBI Taxonomy" id="1003181"/>
    <lineage>
        <taxon>Bacteria</taxon>
        <taxon>Pseudomonadati</taxon>
        <taxon>Pseudomonadota</taxon>
        <taxon>Gammaproteobacteria</taxon>
        <taxon>Thiotrichales</taxon>
        <taxon>Thiotrichaceae</taxon>
        <taxon>Thiomargarita</taxon>
    </lineage>
</organism>
<evidence type="ECO:0000313" key="2">
    <source>
        <dbReference type="Proteomes" id="UP000076962"/>
    </source>
</evidence>
<name>A0A176S7J6_9GAMM</name>
<proteinExistence type="predicted"/>
<dbReference type="EMBL" id="LUTY01000013">
    <property type="protein sequence ID" value="OAD24091.1"/>
    <property type="molecule type" value="Genomic_DNA"/>
</dbReference>
<gene>
    <name evidence="1" type="ORF">THIOM_000058</name>
</gene>
<protein>
    <submittedName>
        <fullName evidence="1">Uncharacterized protein</fullName>
    </submittedName>
</protein>
<sequence>MIDCKAKFLPHFWKQYDSTHHKLACYYIDGNVKPLGSSKRCRKGKVTMLGRVMNCLEQVIIPDGYGHPIYFRTFSGNADLPKYALQSMAKLNELLNKTKKPNQSRCTRALIFDGGGNSVQNLRAFSKSPYHYITIWDTNQIDERKFKPQSDMECYHYGKAMLTDCCIELLDSKEPKYIYESRAILVHWTNGRKGCLVTSIPPEIFDAHEVVKAYFDRWPQCEKQYAMMKAAVCFYQVVGYGNSPVDDLNRLERINEYQTYIQQLKPKLEVPISQITPISQNLDKRFETERELKESSQIKNGKRVQSEHDFDALKTCL</sequence>
<dbReference type="AlphaFoldDB" id="A0A176S7J6"/>